<dbReference type="Proteomes" id="UP001396898">
    <property type="component" value="Unassembled WGS sequence"/>
</dbReference>
<dbReference type="EMBL" id="JAQQWI010000007">
    <property type="protein sequence ID" value="KAK8026527.1"/>
    <property type="molecule type" value="Genomic_DNA"/>
</dbReference>
<gene>
    <name evidence="2" type="ORF">PG991_003583</name>
</gene>
<comment type="caution">
    <text evidence="2">The sequence shown here is derived from an EMBL/GenBank/DDBJ whole genome shotgun (WGS) entry which is preliminary data.</text>
</comment>
<proteinExistence type="predicted"/>
<reference evidence="2 3" key="1">
    <citation type="submission" date="2023-01" db="EMBL/GenBank/DDBJ databases">
        <title>Analysis of 21 Apiospora genomes using comparative genomics revels a genus with tremendous synthesis potential of carbohydrate active enzymes and secondary metabolites.</title>
        <authorList>
            <person name="Sorensen T."/>
        </authorList>
    </citation>
    <scope>NUCLEOTIDE SEQUENCE [LARGE SCALE GENOMIC DNA]</scope>
    <source>
        <strain evidence="2 3">CBS 20057</strain>
    </source>
</reference>
<name>A0ABR1S3W1_9PEZI</name>
<evidence type="ECO:0000256" key="1">
    <source>
        <dbReference type="SAM" id="SignalP"/>
    </source>
</evidence>
<feature type="chain" id="PRO_5045043916" evidence="1">
    <location>
        <begin position="20"/>
        <end position="159"/>
    </location>
</feature>
<protein>
    <submittedName>
        <fullName evidence="2">Uncharacterized protein</fullName>
    </submittedName>
</protein>
<organism evidence="2 3">
    <name type="scientific">Apiospora marii</name>
    <dbReference type="NCBI Taxonomy" id="335849"/>
    <lineage>
        <taxon>Eukaryota</taxon>
        <taxon>Fungi</taxon>
        <taxon>Dikarya</taxon>
        <taxon>Ascomycota</taxon>
        <taxon>Pezizomycotina</taxon>
        <taxon>Sordariomycetes</taxon>
        <taxon>Xylariomycetidae</taxon>
        <taxon>Amphisphaeriales</taxon>
        <taxon>Apiosporaceae</taxon>
        <taxon>Apiospora</taxon>
    </lineage>
</organism>
<keyword evidence="3" id="KW-1185">Reference proteome</keyword>
<accession>A0ABR1S3W1</accession>
<evidence type="ECO:0000313" key="3">
    <source>
        <dbReference type="Proteomes" id="UP001396898"/>
    </source>
</evidence>
<evidence type="ECO:0000313" key="2">
    <source>
        <dbReference type="EMBL" id="KAK8026527.1"/>
    </source>
</evidence>
<keyword evidence="1" id="KW-0732">Signal</keyword>
<sequence length="159" mass="16189">MRYLLNCLIAASLAVRVSATPSPITITTTNPIPSDAPPVRTPDPRGPFCYIPGYQSTGVDHVRADIAKLHGLAGDCAAPANGCARVSCTDGGAVWMCNDNGVDSSAPCSVLGDYAQMILDGCPTTHGEVQGQMFDAGPGPGGSGGWGNVVVGLEGRVCD</sequence>
<feature type="signal peptide" evidence="1">
    <location>
        <begin position="1"/>
        <end position="19"/>
    </location>
</feature>